<dbReference type="Proteomes" id="UP000296049">
    <property type="component" value="Unassembled WGS sequence"/>
</dbReference>
<organism evidence="2 3">
    <name type="scientific">Anas platyrhynchos</name>
    <name type="common">Mallard</name>
    <name type="synonym">Anas boschas</name>
    <dbReference type="NCBI Taxonomy" id="8839"/>
    <lineage>
        <taxon>Eukaryota</taxon>
        <taxon>Metazoa</taxon>
        <taxon>Chordata</taxon>
        <taxon>Craniata</taxon>
        <taxon>Vertebrata</taxon>
        <taxon>Euteleostomi</taxon>
        <taxon>Archelosauria</taxon>
        <taxon>Archosauria</taxon>
        <taxon>Dinosauria</taxon>
        <taxon>Saurischia</taxon>
        <taxon>Theropoda</taxon>
        <taxon>Coelurosauria</taxon>
        <taxon>Aves</taxon>
        <taxon>Neognathae</taxon>
        <taxon>Galloanserae</taxon>
        <taxon>Anseriformes</taxon>
        <taxon>Anatidae</taxon>
        <taxon>Anatinae</taxon>
        <taxon>Anas</taxon>
    </lineage>
</organism>
<name>R0JAI3_ANAPL</name>
<dbReference type="EMBL" id="KB745242">
    <property type="protein sequence ID" value="EOA93961.1"/>
    <property type="molecule type" value="Genomic_DNA"/>
</dbReference>
<dbReference type="AlphaFoldDB" id="R0JAI3"/>
<proteinExistence type="predicted"/>
<protein>
    <submittedName>
        <fullName evidence="2">Uncharacterized protein</fullName>
    </submittedName>
</protein>
<feature type="region of interest" description="Disordered" evidence="1">
    <location>
        <begin position="155"/>
        <end position="190"/>
    </location>
</feature>
<evidence type="ECO:0000313" key="2">
    <source>
        <dbReference type="EMBL" id="EOA93961.1"/>
    </source>
</evidence>
<sequence length="219" mass="24306">MHIPSRRVFQISLGSTVYTKPCSDEVFELPRERSFKLKYCSDDSYTFRDMLKSREEAATKGSSIDNAKETGDCVSGELKRSLDPSEVCLLTGYLTSLLSPRIGSAKFVSRLASNIYLLRQNFWLPLFVRHQSDGVSASTSPSNLLTPALLSVDPEMDSAASTKSSRGPIEAGGKGRREKRGGEKRGNYRNPRLARISRVYNVEPSEGSLIALYKNRGKD</sequence>
<reference evidence="3" key="1">
    <citation type="journal article" date="2013" name="Nat. Genet.">
        <title>The duck genome and transcriptome provide insight into an avian influenza virus reservoir species.</title>
        <authorList>
            <person name="Huang Y."/>
            <person name="Li Y."/>
            <person name="Burt D.W."/>
            <person name="Chen H."/>
            <person name="Zhang Y."/>
            <person name="Qian W."/>
            <person name="Kim H."/>
            <person name="Gan S."/>
            <person name="Zhao Y."/>
            <person name="Li J."/>
            <person name="Yi K."/>
            <person name="Feng H."/>
            <person name="Zhu P."/>
            <person name="Li B."/>
            <person name="Liu Q."/>
            <person name="Fairley S."/>
            <person name="Magor K.E."/>
            <person name="Du Z."/>
            <person name="Hu X."/>
            <person name="Goodman L."/>
            <person name="Tafer H."/>
            <person name="Vignal A."/>
            <person name="Lee T."/>
            <person name="Kim K.W."/>
            <person name="Sheng Z."/>
            <person name="An Y."/>
            <person name="Searle S."/>
            <person name="Herrero J."/>
            <person name="Groenen M.A."/>
            <person name="Crooijmans R.P."/>
            <person name="Faraut T."/>
            <person name="Cai Q."/>
            <person name="Webster R.G."/>
            <person name="Aldridge J.R."/>
            <person name="Warren W.C."/>
            <person name="Bartschat S."/>
            <person name="Kehr S."/>
            <person name="Marz M."/>
            <person name="Stadler P.F."/>
            <person name="Smith J."/>
            <person name="Kraus R.H."/>
            <person name="Zhao Y."/>
            <person name="Ren L."/>
            <person name="Fei J."/>
            <person name="Morisson M."/>
            <person name="Kaiser P."/>
            <person name="Griffin D.K."/>
            <person name="Rao M."/>
            <person name="Pitel F."/>
            <person name="Wang J."/>
            <person name="Li N."/>
        </authorList>
    </citation>
    <scope>NUCLEOTIDE SEQUENCE [LARGE SCALE GENOMIC DNA]</scope>
</reference>
<keyword evidence="3" id="KW-1185">Reference proteome</keyword>
<evidence type="ECO:0000313" key="3">
    <source>
        <dbReference type="Proteomes" id="UP000296049"/>
    </source>
</evidence>
<gene>
    <name evidence="2" type="ORF">Anapl_16857</name>
</gene>
<accession>R0JAI3</accession>
<evidence type="ECO:0000256" key="1">
    <source>
        <dbReference type="SAM" id="MobiDB-lite"/>
    </source>
</evidence>